<name>A0A1B2DYD7_9BACL</name>
<dbReference type="Gene3D" id="3.10.450.50">
    <property type="match status" value="1"/>
</dbReference>
<feature type="region of interest" description="Disordered" evidence="1">
    <location>
        <begin position="171"/>
        <end position="193"/>
    </location>
</feature>
<dbReference type="SUPFAM" id="SSF103642">
    <property type="entry name" value="Sec-C motif"/>
    <property type="match status" value="1"/>
</dbReference>
<protein>
    <submittedName>
        <fullName evidence="2">Zinc chelation protein SecC</fullName>
    </submittedName>
</protein>
<evidence type="ECO:0000313" key="2">
    <source>
        <dbReference type="EMBL" id="ANY72735.1"/>
    </source>
</evidence>
<proteinExistence type="predicted"/>
<evidence type="ECO:0000256" key="1">
    <source>
        <dbReference type="SAM" id="MobiDB-lite"/>
    </source>
</evidence>
<organism evidence="2">
    <name type="scientific">Paenibacillus ihbetae</name>
    <dbReference type="NCBI Taxonomy" id="1870820"/>
    <lineage>
        <taxon>Bacteria</taxon>
        <taxon>Bacillati</taxon>
        <taxon>Bacillota</taxon>
        <taxon>Bacilli</taxon>
        <taxon>Bacillales</taxon>
        <taxon>Paenibacillaceae</taxon>
        <taxon>Paenibacillus</taxon>
    </lineage>
</organism>
<dbReference type="InterPro" id="IPR004027">
    <property type="entry name" value="SEC_C_motif"/>
</dbReference>
<dbReference type="Pfam" id="PF02810">
    <property type="entry name" value="SEC-C"/>
    <property type="match status" value="1"/>
</dbReference>
<feature type="compositionally biased region" description="Acidic residues" evidence="1">
    <location>
        <begin position="174"/>
        <end position="183"/>
    </location>
</feature>
<reference evidence="2" key="1">
    <citation type="submission" date="2016-08" db="EMBL/GenBank/DDBJ databases">
        <title>Complete Genome Seqeunce of Paenibacillus sp. nov. IHBB 9852 from high altitute lake of Indian trans-Himalayas.</title>
        <authorList>
            <person name="Kiran S."/>
            <person name="Swarnkar M.K."/>
            <person name="Rana A."/>
            <person name="Tewari R."/>
            <person name="Gulati A."/>
        </authorList>
    </citation>
    <scope>NUCLEOTIDE SEQUENCE [LARGE SCALE GENOMIC DNA]</scope>
    <source>
        <strain evidence="2">IHBB 9852</strain>
    </source>
</reference>
<dbReference type="AlphaFoldDB" id="A0A1B2DYD7"/>
<dbReference type="KEGG" id="pib:BBD41_09120"/>
<gene>
    <name evidence="2" type="ORF">BBD41_09120</name>
</gene>
<sequence length="193" mass="21923">MKKLGRNDLCHCGSGNKYKRCCLEKDQRTIQGKVIPFPGTRAASVPQQKADQLRQMIHDRLDWMDWNADEHRELAESLFPQICRDYELKSEEELFQVFSLLIVWNNFSREANPKYRKPGGYASALEYIATSLLNISVTKSDIAKKHEVAVATLTRNSGQIQDFMDGIAASGDQLDSEDAEESHEDNQDLSVGR</sequence>
<dbReference type="EMBL" id="CP016809">
    <property type="protein sequence ID" value="ANY72735.1"/>
    <property type="molecule type" value="Genomic_DNA"/>
</dbReference>
<accession>A0A1B2DYD7</accession>
<dbReference type="RefSeq" id="WP_099477365.1">
    <property type="nucleotide sequence ID" value="NZ_CP016809.1"/>
</dbReference>